<dbReference type="AlphaFoldDB" id="K0T1D8"/>
<accession>K0T1D8</accession>
<keyword evidence="2" id="KW-1185">Reference proteome</keyword>
<evidence type="ECO:0000313" key="1">
    <source>
        <dbReference type="EMBL" id="EJK64222.1"/>
    </source>
</evidence>
<proteinExistence type="predicted"/>
<reference evidence="1 2" key="1">
    <citation type="journal article" date="2012" name="Genome Biol.">
        <title>Genome and low-iron response of an oceanic diatom adapted to chronic iron limitation.</title>
        <authorList>
            <person name="Lommer M."/>
            <person name="Specht M."/>
            <person name="Roy A.S."/>
            <person name="Kraemer L."/>
            <person name="Andreson R."/>
            <person name="Gutowska M.A."/>
            <person name="Wolf J."/>
            <person name="Bergner S.V."/>
            <person name="Schilhabel M.B."/>
            <person name="Klostermeier U.C."/>
            <person name="Beiko R.G."/>
            <person name="Rosenstiel P."/>
            <person name="Hippler M."/>
            <person name="Laroche J."/>
        </authorList>
    </citation>
    <scope>NUCLEOTIDE SEQUENCE [LARGE SCALE GENOMIC DNA]</scope>
    <source>
        <strain evidence="1 2">CCMP1005</strain>
    </source>
</reference>
<dbReference type="EMBL" id="AGNL01017512">
    <property type="protein sequence ID" value="EJK64222.1"/>
    <property type="molecule type" value="Genomic_DNA"/>
</dbReference>
<comment type="caution">
    <text evidence="1">The sequence shown here is derived from an EMBL/GenBank/DDBJ whole genome shotgun (WGS) entry which is preliminary data.</text>
</comment>
<organism evidence="1 2">
    <name type="scientific">Thalassiosira oceanica</name>
    <name type="common">Marine diatom</name>
    <dbReference type="NCBI Taxonomy" id="159749"/>
    <lineage>
        <taxon>Eukaryota</taxon>
        <taxon>Sar</taxon>
        <taxon>Stramenopiles</taxon>
        <taxon>Ochrophyta</taxon>
        <taxon>Bacillariophyta</taxon>
        <taxon>Coscinodiscophyceae</taxon>
        <taxon>Thalassiosirophycidae</taxon>
        <taxon>Thalassiosirales</taxon>
        <taxon>Thalassiosiraceae</taxon>
        <taxon>Thalassiosira</taxon>
    </lineage>
</organism>
<evidence type="ECO:0000313" key="2">
    <source>
        <dbReference type="Proteomes" id="UP000266841"/>
    </source>
</evidence>
<sequence>MDYGVVRDEDDNESKPQIFIGAASNNSLDALIDARSQYVSGSVITFRVLVLSLETPIIRRVTTAKES</sequence>
<name>K0T1D8_THAOC</name>
<dbReference type="Proteomes" id="UP000266841">
    <property type="component" value="Unassembled WGS sequence"/>
</dbReference>
<protein>
    <submittedName>
        <fullName evidence="1">Uncharacterized protein</fullName>
    </submittedName>
</protein>
<gene>
    <name evidence="1" type="ORF">THAOC_15069</name>
</gene>